<organism evidence="3 4">
    <name type="scientific">Arthrobacter cupressi</name>
    <dbReference type="NCBI Taxonomy" id="1045773"/>
    <lineage>
        <taxon>Bacteria</taxon>
        <taxon>Bacillati</taxon>
        <taxon>Actinomycetota</taxon>
        <taxon>Actinomycetes</taxon>
        <taxon>Micrococcales</taxon>
        <taxon>Micrococcaceae</taxon>
        <taxon>Arthrobacter</taxon>
    </lineage>
</organism>
<feature type="region of interest" description="Disordered" evidence="1">
    <location>
        <begin position="27"/>
        <end position="52"/>
    </location>
</feature>
<evidence type="ECO:0000313" key="3">
    <source>
        <dbReference type="EMBL" id="SDJ13051.1"/>
    </source>
</evidence>
<keyword evidence="2" id="KW-1133">Transmembrane helix</keyword>
<keyword evidence="2" id="KW-0472">Membrane</keyword>
<feature type="transmembrane region" description="Helical" evidence="2">
    <location>
        <begin position="123"/>
        <end position="146"/>
    </location>
</feature>
<proteinExistence type="predicted"/>
<gene>
    <name evidence="3" type="ORF">SAMN05216555_107123</name>
</gene>
<evidence type="ECO:0000256" key="2">
    <source>
        <dbReference type="SAM" id="Phobius"/>
    </source>
</evidence>
<reference evidence="4" key="1">
    <citation type="submission" date="2016-10" db="EMBL/GenBank/DDBJ databases">
        <authorList>
            <person name="Varghese N."/>
            <person name="Submissions S."/>
        </authorList>
    </citation>
    <scope>NUCLEOTIDE SEQUENCE [LARGE SCALE GENOMIC DNA]</scope>
    <source>
        <strain evidence="4">CGMCC 1.10783</strain>
    </source>
</reference>
<evidence type="ECO:0000313" key="4">
    <source>
        <dbReference type="Proteomes" id="UP000182130"/>
    </source>
</evidence>
<keyword evidence="4" id="KW-1185">Reference proteome</keyword>
<dbReference type="EMBL" id="FNEI01000007">
    <property type="protein sequence ID" value="SDJ13051.1"/>
    <property type="molecule type" value="Genomic_DNA"/>
</dbReference>
<feature type="compositionally biased region" description="Polar residues" evidence="1">
    <location>
        <begin position="43"/>
        <end position="52"/>
    </location>
</feature>
<dbReference type="AlphaFoldDB" id="A0A1G8R7W4"/>
<dbReference type="Proteomes" id="UP000182130">
    <property type="component" value="Unassembled WGS sequence"/>
</dbReference>
<accession>A0A1G8R7W4</accession>
<evidence type="ECO:0000256" key="1">
    <source>
        <dbReference type="SAM" id="MobiDB-lite"/>
    </source>
</evidence>
<keyword evidence="2" id="KW-0812">Transmembrane</keyword>
<sequence length="164" mass="18022">MTRRTAALDGNHAAWWAVSPSFRRVRADPADKIEEGTRRREPPTTNDLQDPNLLTLQPRQRVGHDILLARHGNHISSMRLDRSNDRVVAILADGTTDSAPNLISPLLEMPETLRSVLRSDWRALVMGSAMMLAIGLLAGAVAIGLLGNMSEEQLAQLAYTSSVY</sequence>
<dbReference type="STRING" id="1045773.SAMN05216555_107123"/>
<feature type="compositionally biased region" description="Basic and acidic residues" evidence="1">
    <location>
        <begin position="27"/>
        <end position="42"/>
    </location>
</feature>
<protein>
    <submittedName>
        <fullName evidence="3">Uncharacterized protein</fullName>
    </submittedName>
</protein>
<name>A0A1G8R7W4_9MICC</name>